<reference evidence="16" key="1">
    <citation type="journal article" date="2023" name="G3 (Bethesda)">
        <title>Whole genome assembly and annotation of the endangered Caribbean coral Acropora cervicornis.</title>
        <authorList>
            <person name="Selwyn J.D."/>
            <person name="Vollmer S.V."/>
        </authorList>
    </citation>
    <scope>NUCLEOTIDE SEQUENCE</scope>
    <source>
        <strain evidence="16">K2</strain>
    </source>
</reference>
<feature type="transmembrane region" description="Helical" evidence="14">
    <location>
        <begin position="723"/>
        <end position="744"/>
    </location>
</feature>
<keyword evidence="5" id="KW-0863">Zinc-finger</keyword>
<evidence type="ECO:0000256" key="2">
    <source>
        <dbReference type="ARBA" id="ARBA00022475"/>
    </source>
</evidence>
<dbReference type="FunFam" id="3.40.50.2300:FF:000145">
    <property type="entry name" value="Glutamate receptor, metabotropic"/>
    <property type="match status" value="1"/>
</dbReference>
<dbReference type="GO" id="GO:0004930">
    <property type="term" value="F:G protein-coupled receptor activity"/>
    <property type="evidence" value="ECO:0007669"/>
    <property type="project" value="UniProtKB-KW"/>
</dbReference>
<keyword evidence="7 14" id="KW-1133">Transmembrane helix</keyword>
<feature type="region of interest" description="Disordered" evidence="13">
    <location>
        <begin position="832"/>
        <end position="855"/>
    </location>
</feature>
<evidence type="ECO:0000313" key="17">
    <source>
        <dbReference type="Proteomes" id="UP001249851"/>
    </source>
</evidence>
<evidence type="ECO:0000256" key="6">
    <source>
        <dbReference type="ARBA" id="ARBA00022833"/>
    </source>
</evidence>
<dbReference type="Pfam" id="PF01094">
    <property type="entry name" value="ANF_receptor"/>
    <property type="match status" value="1"/>
</dbReference>
<dbReference type="PANTHER" id="PTHR24060">
    <property type="entry name" value="METABOTROPIC GLUTAMATE RECEPTOR"/>
    <property type="match status" value="1"/>
</dbReference>
<keyword evidence="8" id="KW-0297">G-protein coupled receptor</keyword>
<dbReference type="InterPro" id="IPR017979">
    <property type="entry name" value="GPCR_3_CS"/>
</dbReference>
<reference evidence="16" key="2">
    <citation type="journal article" date="2023" name="Science">
        <title>Genomic signatures of disease resistance in endangered staghorn corals.</title>
        <authorList>
            <person name="Vollmer S.V."/>
            <person name="Selwyn J.D."/>
            <person name="Despard B.A."/>
            <person name="Roesel C.L."/>
        </authorList>
    </citation>
    <scope>NUCLEOTIDE SEQUENCE</scope>
    <source>
        <strain evidence="16">K2</strain>
    </source>
</reference>
<evidence type="ECO:0000256" key="14">
    <source>
        <dbReference type="SAM" id="Phobius"/>
    </source>
</evidence>
<keyword evidence="4" id="KW-0479">Metal-binding</keyword>
<dbReference type="Pfam" id="PF00003">
    <property type="entry name" value="7tm_3"/>
    <property type="match status" value="1"/>
</dbReference>
<dbReference type="Proteomes" id="UP001249851">
    <property type="component" value="Unassembled WGS sequence"/>
</dbReference>
<keyword evidence="6" id="KW-0862">Zinc</keyword>
<dbReference type="PRINTS" id="PR00248">
    <property type="entry name" value="GPCRMGR"/>
</dbReference>
<dbReference type="SUPFAM" id="SSF53822">
    <property type="entry name" value="Periplasmic binding protein-like I"/>
    <property type="match status" value="1"/>
</dbReference>
<dbReference type="PRINTS" id="PR01176">
    <property type="entry name" value="GABABRECEPTR"/>
</dbReference>
<dbReference type="InterPro" id="IPR038550">
    <property type="entry name" value="GPCR_3_9-Cys_sf"/>
</dbReference>
<evidence type="ECO:0000256" key="10">
    <source>
        <dbReference type="ARBA" id="ARBA00023170"/>
    </source>
</evidence>
<feature type="domain" description="G-protein coupled receptors family 3 profile" evidence="15">
    <location>
        <begin position="564"/>
        <end position="813"/>
    </location>
</feature>
<dbReference type="PROSITE" id="PS00981">
    <property type="entry name" value="G_PROTEIN_RECEP_F3_3"/>
    <property type="match status" value="1"/>
</dbReference>
<dbReference type="InterPro" id="IPR001876">
    <property type="entry name" value="Znf_RanBP2"/>
</dbReference>
<protein>
    <submittedName>
        <fullName evidence="16">Metabotropic glutamate receptor 3</fullName>
    </submittedName>
</protein>
<keyword evidence="10 16" id="KW-0675">Receptor</keyword>
<keyword evidence="17" id="KW-1185">Reference proteome</keyword>
<sequence>MPRGCEVNCHFGRGHQTSLDIAGDIILGGLFPIHDRSKNTENKCGRIDLNPGFQYLASMLFAIDEINKNDDILPGIKLGVKIFDSCRSETIGSIGAKEIIKYTLLEDNGTAPLCGVVGPFRSDVSVAVATLLRVFNIPQVSYGSTTPVLSNKDLYGYFLRTVPSNSYQGKAMVDVVRYFGWKYVMTVYSPGQYGEKGMEQFYEEAKRVGICIASKNKLPKFPTEKDYMNAIEEFRKTRKTNLRGQLDVVVFFCIQRDNRGLIKAAKKVLSDDDGFAWVASNSWGNRRDVTEEAEKAGAGAITVNYIQGEVPRFRNYLLNLKPSNMTLQNPWFDEFYQETLRCKLVNSSKSVDFERDCKEGETLPRDLGMAPVRVVINAVYAMAHALNNMQKVLCPGKPKMCSEMRNLKREQFLEFLKNVSFPDASLDFNVTFNEKGDVDGKYNFLNFKKVKGKYQHVVIGNWSGALNGDGKIQGQIKLDENEIVWSRQLSETPQAYCSRTCPIKEIAIPELTNARCCWRCESCASDNIIVNNTCRLCSQGSVPDHNRVTCIKLPIVYLSWDNTAAQVLAVLCSIGLITTLGTAAFFIAERYHRVIKASGRELALFLFLGVLSCYVAVLLNFMKPTNVICGVKRFASGVSMTMCYAPVLLRTNRIYRIFKAAQKSVRRPSFVSPLSQTFVALGIIAVQCLVTMIWILSKPPQAVPNYKYKDHVILECSTDDFSVAINLCFNIILMFVSTVFAFQTRNFPRNFNEAKYIGFTMYLSCSVWIIFLPCYLNAVDSIWKSYFLCSSLFLIATITLVGLLVPKILLVYFGSTIEPRSGDIGTGCYTEQGRSGASRNSCQVEDTSTQIATHR</sequence>
<keyword evidence="9 14" id="KW-0472">Membrane</keyword>
<keyword evidence="2" id="KW-1003">Cell membrane</keyword>
<dbReference type="GO" id="GO:0008270">
    <property type="term" value="F:zinc ion binding"/>
    <property type="evidence" value="ECO:0007669"/>
    <property type="project" value="UniProtKB-KW"/>
</dbReference>
<evidence type="ECO:0000256" key="9">
    <source>
        <dbReference type="ARBA" id="ARBA00023136"/>
    </source>
</evidence>
<evidence type="ECO:0000259" key="15">
    <source>
        <dbReference type="PROSITE" id="PS50259"/>
    </source>
</evidence>
<evidence type="ECO:0000256" key="5">
    <source>
        <dbReference type="ARBA" id="ARBA00022771"/>
    </source>
</evidence>
<evidence type="ECO:0000256" key="4">
    <source>
        <dbReference type="ARBA" id="ARBA00022723"/>
    </source>
</evidence>
<evidence type="ECO:0000313" key="16">
    <source>
        <dbReference type="EMBL" id="KAK2558393.1"/>
    </source>
</evidence>
<feature type="transmembrane region" description="Helical" evidence="14">
    <location>
        <begin position="785"/>
        <end position="805"/>
    </location>
</feature>
<evidence type="ECO:0000256" key="13">
    <source>
        <dbReference type="SAM" id="MobiDB-lite"/>
    </source>
</evidence>
<name>A0AAD9V231_ACRCE</name>
<dbReference type="EMBL" id="JARQWQ010000044">
    <property type="protein sequence ID" value="KAK2558393.1"/>
    <property type="molecule type" value="Genomic_DNA"/>
</dbReference>
<dbReference type="CDD" id="cd13953">
    <property type="entry name" value="7tm_classC_mGluR-like"/>
    <property type="match status" value="1"/>
</dbReference>
<gene>
    <name evidence="16" type="ORF">P5673_019095</name>
</gene>
<dbReference type="InterPro" id="IPR000337">
    <property type="entry name" value="GPCR_3"/>
</dbReference>
<accession>A0AAD9V231</accession>
<organism evidence="16 17">
    <name type="scientific">Acropora cervicornis</name>
    <name type="common">Staghorn coral</name>
    <dbReference type="NCBI Taxonomy" id="6130"/>
    <lineage>
        <taxon>Eukaryota</taxon>
        <taxon>Metazoa</taxon>
        <taxon>Cnidaria</taxon>
        <taxon>Anthozoa</taxon>
        <taxon>Hexacorallia</taxon>
        <taxon>Scleractinia</taxon>
        <taxon>Astrocoeniina</taxon>
        <taxon>Acroporidae</taxon>
        <taxon>Acropora</taxon>
    </lineage>
</organism>
<evidence type="ECO:0000256" key="12">
    <source>
        <dbReference type="ARBA" id="ARBA00023224"/>
    </source>
</evidence>
<dbReference type="InterPro" id="IPR028082">
    <property type="entry name" value="Peripla_BP_I"/>
</dbReference>
<dbReference type="InterPro" id="IPR050726">
    <property type="entry name" value="mGluR"/>
</dbReference>
<feature type="transmembrane region" description="Helical" evidence="14">
    <location>
        <begin position="633"/>
        <end position="649"/>
    </location>
</feature>
<evidence type="ECO:0000256" key="7">
    <source>
        <dbReference type="ARBA" id="ARBA00022989"/>
    </source>
</evidence>
<dbReference type="PROSITE" id="PS50259">
    <property type="entry name" value="G_PROTEIN_RECEP_F3_4"/>
    <property type="match status" value="1"/>
</dbReference>
<feature type="transmembrane region" description="Helical" evidence="14">
    <location>
        <begin position="600"/>
        <end position="621"/>
    </location>
</feature>
<dbReference type="GO" id="GO:0005886">
    <property type="term" value="C:plasma membrane"/>
    <property type="evidence" value="ECO:0007669"/>
    <property type="project" value="UniProtKB-SubCell"/>
</dbReference>
<feature type="transmembrane region" description="Helical" evidence="14">
    <location>
        <begin position="756"/>
        <end position="779"/>
    </location>
</feature>
<dbReference type="InterPro" id="IPR001828">
    <property type="entry name" value="ANF_lig-bd_rcpt"/>
</dbReference>
<comment type="subcellular location">
    <subcellularLocation>
        <location evidence="1">Cell membrane</location>
        <topology evidence="1">Multi-pass membrane protein</topology>
    </subcellularLocation>
</comment>
<dbReference type="InterPro" id="IPR017978">
    <property type="entry name" value="GPCR_3_C"/>
</dbReference>
<keyword evidence="11" id="KW-0325">Glycoprotein</keyword>
<keyword evidence="3 14" id="KW-0812">Transmembrane</keyword>
<feature type="transmembrane region" description="Helical" evidence="14">
    <location>
        <begin position="670"/>
        <end position="696"/>
    </location>
</feature>
<evidence type="ECO:0000256" key="11">
    <source>
        <dbReference type="ARBA" id="ARBA00023180"/>
    </source>
</evidence>
<evidence type="ECO:0000256" key="8">
    <source>
        <dbReference type="ARBA" id="ARBA00023040"/>
    </source>
</evidence>
<dbReference type="Gene3D" id="2.10.50.30">
    <property type="entry name" value="GPCR, family 3, nine cysteines domain"/>
    <property type="match status" value="1"/>
</dbReference>
<evidence type="ECO:0000256" key="1">
    <source>
        <dbReference type="ARBA" id="ARBA00004651"/>
    </source>
</evidence>
<feature type="transmembrane region" description="Helical" evidence="14">
    <location>
        <begin position="567"/>
        <end position="588"/>
    </location>
</feature>
<keyword evidence="12" id="KW-0807">Transducer</keyword>
<evidence type="ECO:0000256" key="3">
    <source>
        <dbReference type="ARBA" id="ARBA00022692"/>
    </source>
</evidence>
<dbReference type="PROSITE" id="PS01358">
    <property type="entry name" value="ZF_RANBP2_1"/>
    <property type="match status" value="1"/>
</dbReference>
<dbReference type="AlphaFoldDB" id="A0AAD9V231"/>
<dbReference type="Gene3D" id="3.40.50.2300">
    <property type="match status" value="2"/>
</dbReference>
<comment type="caution">
    <text evidence="16">The sequence shown here is derived from an EMBL/GenBank/DDBJ whole genome shotgun (WGS) entry which is preliminary data.</text>
</comment>
<proteinExistence type="predicted"/>